<comment type="caution">
    <text evidence="1">The sequence shown here is derived from an EMBL/GenBank/DDBJ whole genome shotgun (WGS) entry which is preliminary data.</text>
</comment>
<keyword evidence="2" id="KW-1185">Reference proteome</keyword>
<accession>A0AAN7HRK3</accession>
<evidence type="ECO:0000313" key="2">
    <source>
        <dbReference type="Proteomes" id="UP001303647"/>
    </source>
</evidence>
<name>A0AAN7HRK3_9PEZI</name>
<gene>
    <name evidence="1" type="ORF">C7999DRAFT_30351</name>
</gene>
<dbReference type="EMBL" id="MU857627">
    <property type="protein sequence ID" value="KAK4249138.1"/>
    <property type="molecule type" value="Genomic_DNA"/>
</dbReference>
<organism evidence="1 2">
    <name type="scientific">Corynascus novoguineensis</name>
    <dbReference type="NCBI Taxonomy" id="1126955"/>
    <lineage>
        <taxon>Eukaryota</taxon>
        <taxon>Fungi</taxon>
        <taxon>Dikarya</taxon>
        <taxon>Ascomycota</taxon>
        <taxon>Pezizomycotina</taxon>
        <taxon>Sordariomycetes</taxon>
        <taxon>Sordariomycetidae</taxon>
        <taxon>Sordariales</taxon>
        <taxon>Chaetomiaceae</taxon>
        <taxon>Corynascus</taxon>
    </lineage>
</organism>
<reference evidence="1" key="1">
    <citation type="journal article" date="2023" name="Mol. Phylogenet. Evol.">
        <title>Genome-scale phylogeny and comparative genomics of the fungal order Sordariales.</title>
        <authorList>
            <person name="Hensen N."/>
            <person name="Bonometti L."/>
            <person name="Westerberg I."/>
            <person name="Brannstrom I.O."/>
            <person name="Guillou S."/>
            <person name="Cros-Aarteil S."/>
            <person name="Calhoun S."/>
            <person name="Haridas S."/>
            <person name="Kuo A."/>
            <person name="Mondo S."/>
            <person name="Pangilinan J."/>
            <person name="Riley R."/>
            <person name="LaButti K."/>
            <person name="Andreopoulos B."/>
            <person name="Lipzen A."/>
            <person name="Chen C."/>
            <person name="Yan M."/>
            <person name="Daum C."/>
            <person name="Ng V."/>
            <person name="Clum A."/>
            <person name="Steindorff A."/>
            <person name="Ohm R.A."/>
            <person name="Martin F."/>
            <person name="Silar P."/>
            <person name="Natvig D.O."/>
            <person name="Lalanne C."/>
            <person name="Gautier V."/>
            <person name="Ament-Velasquez S.L."/>
            <person name="Kruys A."/>
            <person name="Hutchinson M.I."/>
            <person name="Powell A.J."/>
            <person name="Barry K."/>
            <person name="Miller A.N."/>
            <person name="Grigoriev I.V."/>
            <person name="Debuchy R."/>
            <person name="Gladieux P."/>
            <person name="Hiltunen Thoren M."/>
            <person name="Johannesson H."/>
        </authorList>
    </citation>
    <scope>NUCLEOTIDE SEQUENCE</scope>
    <source>
        <strain evidence="1">CBS 359.72</strain>
    </source>
</reference>
<dbReference type="Proteomes" id="UP001303647">
    <property type="component" value="Unassembled WGS sequence"/>
</dbReference>
<reference evidence="1" key="2">
    <citation type="submission" date="2023-05" db="EMBL/GenBank/DDBJ databases">
        <authorList>
            <consortium name="Lawrence Berkeley National Laboratory"/>
            <person name="Steindorff A."/>
            <person name="Hensen N."/>
            <person name="Bonometti L."/>
            <person name="Westerberg I."/>
            <person name="Brannstrom I.O."/>
            <person name="Guillou S."/>
            <person name="Cros-Aarteil S."/>
            <person name="Calhoun S."/>
            <person name="Haridas S."/>
            <person name="Kuo A."/>
            <person name="Mondo S."/>
            <person name="Pangilinan J."/>
            <person name="Riley R."/>
            <person name="Labutti K."/>
            <person name="Andreopoulos B."/>
            <person name="Lipzen A."/>
            <person name="Chen C."/>
            <person name="Yanf M."/>
            <person name="Daum C."/>
            <person name="Ng V."/>
            <person name="Clum A."/>
            <person name="Ohm R."/>
            <person name="Martin F."/>
            <person name="Silar P."/>
            <person name="Natvig D."/>
            <person name="Lalanne C."/>
            <person name="Gautier V."/>
            <person name="Ament-Velasquez S.L."/>
            <person name="Kruys A."/>
            <person name="Hutchinson M.I."/>
            <person name="Powell A.J."/>
            <person name="Barry K."/>
            <person name="Miller A.N."/>
            <person name="Grigoriev I.V."/>
            <person name="Debuchy R."/>
            <person name="Gladieux P."/>
            <person name="Thoren M.H."/>
            <person name="Johannesson H."/>
        </authorList>
    </citation>
    <scope>NUCLEOTIDE SEQUENCE</scope>
    <source>
        <strain evidence="1">CBS 359.72</strain>
    </source>
</reference>
<evidence type="ECO:0000313" key="1">
    <source>
        <dbReference type="EMBL" id="KAK4249138.1"/>
    </source>
</evidence>
<dbReference type="AlphaFoldDB" id="A0AAN7HRK3"/>
<sequence>MAFASEYLLKSSTVFDSALRFKFAIKSASSTNSVLPLNEMTILFRLGLVIVTSDVQRYMVDAAEHTLPASYKLNPPAQDATVRGSAVPMPSLDVASWVYMVLGLGKVDDRPSLAKGPYTAQAGYLQLKAPIVRPDSAAQSAS</sequence>
<proteinExistence type="predicted"/>
<protein>
    <submittedName>
        <fullName evidence="1">Uncharacterized protein</fullName>
    </submittedName>
</protein>